<sequence length="567" mass="60951">MGLVLPSIVDEALDLIGVNWPNVDEDDYFEMATSMRDFADKFEGHGGDANKAVTRILDSSEGWAVASMKKHWSHVKTGHLEKIPQVARLFADACDGVGHIIRGMKVKAGVELGVLAATIVAELAAAPVTLGISAAVAAGEIALMRTIVKRLIDEATQQIVDELIAKVTEPVTGKLRELVSDTVLDLAEGAFNPGDNPGGMKLASAGDGGDSGGPGGSGGGEGKKTVIDHVAFEDGAGKVAGHGSDLGGQSGIHLGKSKTTFGKTKGKDTFTQAFDGILEEAIDSMEKAAKKVTDHVTDTIPDRVKAASRHQKRKDRDIGDEAEKVEVKKVKGDGDTPMYLLSDDGSIRQLHPDGTTSAVRSDDSSGVKDVLGDKAWYPWNNKGEKQRKNKPDKGTTVDSTKVAPGSTPLARATQLGRYANRTERPDSYIPGGNYASALYDDGKGNRFILVGASGEAHSERSIGHPLIKQGHEGNVGELYTEREPCQKNPKCNKFLAREFPDDLEVTHSAKYDQHEKSDGEELSKYRKDREHRAYVKWLHEQWDQHGVAGGRTDTVMNLSPSENKFVP</sequence>
<dbReference type="InterPro" id="IPR057746">
    <property type="entry name" value="CpnT-like_N"/>
</dbReference>
<evidence type="ECO:0000259" key="2">
    <source>
        <dbReference type="Pfam" id="PF25547"/>
    </source>
</evidence>
<feature type="region of interest" description="Disordered" evidence="1">
    <location>
        <begin position="195"/>
        <end position="224"/>
    </location>
</feature>
<evidence type="ECO:0000313" key="3">
    <source>
        <dbReference type="EMBL" id="OSZ62178.1"/>
    </source>
</evidence>
<feature type="compositionally biased region" description="Basic and acidic residues" evidence="1">
    <location>
        <begin position="360"/>
        <end position="372"/>
    </location>
</feature>
<reference evidence="3 4" key="1">
    <citation type="submission" date="2016-12" db="EMBL/GenBank/DDBJ databases">
        <title>Genome Mining:The Detection of Biosynthetic Gene Clusters to Aid in the Expression of Curamycin A produced by Streptomyces sp. strain CZA14.</title>
        <authorList>
            <person name="Durrell K.A."/>
            <person name="Kirby B.M."/>
            <person name="Khan W."/>
            <person name="Mthethwa T."/>
            <person name="Le Roes-Hill M."/>
        </authorList>
    </citation>
    <scope>NUCLEOTIDE SEQUENCE [LARGE SCALE GENOMIC DNA]</scope>
    <source>
        <strain evidence="3 4">CZA14</strain>
    </source>
</reference>
<gene>
    <name evidence="3" type="ORF">OQI_01030</name>
</gene>
<dbReference type="Pfam" id="PF14440">
    <property type="entry name" value="XOO_2897-deam"/>
    <property type="match status" value="1"/>
</dbReference>
<feature type="compositionally biased region" description="Gly residues" evidence="1">
    <location>
        <begin position="206"/>
        <end position="220"/>
    </location>
</feature>
<protein>
    <recommendedName>
        <fullName evidence="2">Outer membrane channel protein CpnT-like N-terminal domain-containing protein</fullName>
    </recommendedName>
</protein>
<accession>A0ABX3YQG8</accession>
<dbReference type="Proteomes" id="UP000194266">
    <property type="component" value="Unassembled WGS sequence"/>
</dbReference>
<evidence type="ECO:0000313" key="4">
    <source>
        <dbReference type="Proteomes" id="UP000194266"/>
    </source>
</evidence>
<dbReference type="Pfam" id="PF25547">
    <property type="entry name" value="WXG100_2"/>
    <property type="match status" value="1"/>
</dbReference>
<keyword evidence="4" id="KW-1185">Reference proteome</keyword>
<proteinExistence type="predicted"/>
<organism evidence="3 4">
    <name type="scientific">Streptomyces pharetrae CZA14</name>
    <dbReference type="NCBI Taxonomy" id="1144883"/>
    <lineage>
        <taxon>Bacteria</taxon>
        <taxon>Bacillati</taxon>
        <taxon>Actinomycetota</taxon>
        <taxon>Actinomycetes</taxon>
        <taxon>Kitasatosporales</taxon>
        <taxon>Streptomycetaceae</taxon>
        <taxon>Streptomyces</taxon>
    </lineage>
</organism>
<name>A0ABX3YQG8_9ACTN</name>
<dbReference type="EMBL" id="MRYD01000003">
    <property type="protein sequence ID" value="OSZ62178.1"/>
    <property type="molecule type" value="Genomic_DNA"/>
</dbReference>
<feature type="region of interest" description="Disordered" evidence="1">
    <location>
        <begin position="344"/>
        <end position="407"/>
    </location>
</feature>
<feature type="domain" description="Outer membrane channel protein CpnT-like N-terminal" evidence="2">
    <location>
        <begin position="18"/>
        <end position="137"/>
    </location>
</feature>
<dbReference type="RefSeq" id="WP_086167434.1">
    <property type="nucleotide sequence ID" value="NZ_MRYD01000003.1"/>
</dbReference>
<comment type="caution">
    <text evidence="3">The sequence shown here is derived from an EMBL/GenBank/DDBJ whole genome shotgun (WGS) entry which is preliminary data.</text>
</comment>
<feature type="compositionally biased region" description="Basic and acidic residues" evidence="1">
    <location>
        <begin position="382"/>
        <end position="395"/>
    </location>
</feature>
<dbReference type="InterPro" id="IPR032722">
    <property type="entry name" value="Deaminase_XOO_2897"/>
</dbReference>
<feature type="compositionally biased region" description="Basic and acidic residues" evidence="1">
    <location>
        <begin position="314"/>
        <end position="323"/>
    </location>
</feature>
<evidence type="ECO:0000256" key="1">
    <source>
        <dbReference type="SAM" id="MobiDB-lite"/>
    </source>
</evidence>
<feature type="region of interest" description="Disordered" evidence="1">
    <location>
        <begin position="304"/>
        <end position="323"/>
    </location>
</feature>